<comment type="catalytic activity">
    <reaction evidence="1">
        <text>Hydrolysis of (1-&gt;4)-beta-D-glucosidic linkages in cellulose and cellotetraose, releasing cellobiose from the non-reducing ends of the chains.</text>
        <dbReference type="EC" id="3.2.1.91"/>
    </reaction>
</comment>
<organism evidence="14 15">
    <name type="scientific">Coprinellus micaceus</name>
    <name type="common">Glistening ink-cap mushroom</name>
    <name type="synonym">Coprinus micaceus</name>
    <dbReference type="NCBI Taxonomy" id="71717"/>
    <lineage>
        <taxon>Eukaryota</taxon>
        <taxon>Fungi</taxon>
        <taxon>Dikarya</taxon>
        <taxon>Basidiomycota</taxon>
        <taxon>Agaricomycotina</taxon>
        <taxon>Agaricomycetes</taxon>
        <taxon>Agaricomycetidae</taxon>
        <taxon>Agaricales</taxon>
        <taxon>Agaricineae</taxon>
        <taxon>Psathyrellaceae</taxon>
        <taxon>Coprinellus</taxon>
    </lineage>
</organism>
<dbReference type="GO" id="GO:0016162">
    <property type="term" value="F:cellulose 1,4-beta-cellobiosidase activity"/>
    <property type="evidence" value="ECO:0007669"/>
    <property type="project" value="UniProtKB-EC"/>
</dbReference>
<dbReference type="AlphaFoldDB" id="A0A4Y7TL73"/>
<proteinExistence type="inferred from homology"/>
<dbReference type="EC" id="3.2.1.-" evidence="11"/>
<evidence type="ECO:0000256" key="8">
    <source>
        <dbReference type="ARBA" id="ARBA00023277"/>
    </source>
</evidence>
<evidence type="ECO:0000256" key="9">
    <source>
        <dbReference type="ARBA" id="ARBA00023295"/>
    </source>
</evidence>
<feature type="signal peptide" evidence="12">
    <location>
        <begin position="1"/>
        <end position="18"/>
    </location>
</feature>
<dbReference type="OrthoDB" id="412382at2759"/>
<dbReference type="InterPro" id="IPR013320">
    <property type="entry name" value="ConA-like_dom_sf"/>
</dbReference>
<keyword evidence="7" id="KW-0325">Glycoprotein</keyword>
<dbReference type="SMART" id="SM00236">
    <property type="entry name" value="fCBD"/>
    <property type="match status" value="1"/>
</dbReference>
<dbReference type="PROSITE" id="PS51164">
    <property type="entry name" value="CBM1_2"/>
    <property type="match status" value="1"/>
</dbReference>
<keyword evidence="9 11" id="KW-0326">Glycosidase</keyword>
<keyword evidence="3 12" id="KW-0732">Signal</keyword>
<evidence type="ECO:0000256" key="7">
    <source>
        <dbReference type="ARBA" id="ARBA00023180"/>
    </source>
</evidence>
<dbReference type="PANTHER" id="PTHR33753">
    <property type="entry name" value="1,4-BETA-D-GLUCAN CELLOBIOHYDROLASE B"/>
    <property type="match status" value="1"/>
</dbReference>
<dbReference type="FunFam" id="2.70.100.10:FF:000001">
    <property type="entry name" value="Glucanase"/>
    <property type="match status" value="1"/>
</dbReference>
<evidence type="ECO:0000256" key="4">
    <source>
        <dbReference type="ARBA" id="ARBA00022801"/>
    </source>
</evidence>
<evidence type="ECO:0000256" key="5">
    <source>
        <dbReference type="ARBA" id="ARBA00023001"/>
    </source>
</evidence>
<dbReference type="GO" id="GO:0030248">
    <property type="term" value="F:cellulose binding"/>
    <property type="evidence" value="ECO:0007669"/>
    <property type="project" value="InterPro"/>
</dbReference>
<evidence type="ECO:0000256" key="1">
    <source>
        <dbReference type="ARBA" id="ARBA00001641"/>
    </source>
</evidence>
<comment type="similarity">
    <text evidence="2 11">Belongs to the glycosyl hydrolase 7 (cellulase C) family.</text>
</comment>
<dbReference type="InterPro" id="IPR035971">
    <property type="entry name" value="CBD_sf"/>
</dbReference>
<evidence type="ECO:0000256" key="12">
    <source>
        <dbReference type="SAM" id="SignalP"/>
    </source>
</evidence>
<dbReference type="GO" id="GO:0005576">
    <property type="term" value="C:extracellular region"/>
    <property type="evidence" value="ECO:0007669"/>
    <property type="project" value="InterPro"/>
</dbReference>
<reference evidence="14 15" key="1">
    <citation type="journal article" date="2019" name="Nat. Ecol. Evol.">
        <title>Megaphylogeny resolves global patterns of mushroom evolution.</title>
        <authorList>
            <person name="Varga T."/>
            <person name="Krizsan K."/>
            <person name="Foldi C."/>
            <person name="Dima B."/>
            <person name="Sanchez-Garcia M."/>
            <person name="Sanchez-Ramirez S."/>
            <person name="Szollosi G.J."/>
            <person name="Szarkandi J.G."/>
            <person name="Papp V."/>
            <person name="Albert L."/>
            <person name="Andreopoulos W."/>
            <person name="Angelini C."/>
            <person name="Antonin V."/>
            <person name="Barry K.W."/>
            <person name="Bougher N.L."/>
            <person name="Buchanan P."/>
            <person name="Buyck B."/>
            <person name="Bense V."/>
            <person name="Catcheside P."/>
            <person name="Chovatia M."/>
            <person name="Cooper J."/>
            <person name="Damon W."/>
            <person name="Desjardin D."/>
            <person name="Finy P."/>
            <person name="Geml J."/>
            <person name="Haridas S."/>
            <person name="Hughes K."/>
            <person name="Justo A."/>
            <person name="Karasinski D."/>
            <person name="Kautmanova I."/>
            <person name="Kiss B."/>
            <person name="Kocsube S."/>
            <person name="Kotiranta H."/>
            <person name="LaButti K.M."/>
            <person name="Lechner B.E."/>
            <person name="Liimatainen K."/>
            <person name="Lipzen A."/>
            <person name="Lukacs Z."/>
            <person name="Mihaltcheva S."/>
            <person name="Morgado L.N."/>
            <person name="Niskanen T."/>
            <person name="Noordeloos M.E."/>
            <person name="Ohm R.A."/>
            <person name="Ortiz-Santana B."/>
            <person name="Ovrebo C."/>
            <person name="Racz N."/>
            <person name="Riley R."/>
            <person name="Savchenko A."/>
            <person name="Shiryaev A."/>
            <person name="Soop K."/>
            <person name="Spirin V."/>
            <person name="Szebenyi C."/>
            <person name="Tomsovsky M."/>
            <person name="Tulloss R.E."/>
            <person name="Uehling J."/>
            <person name="Grigoriev I.V."/>
            <person name="Vagvolgyi C."/>
            <person name="Papp T."/>
            <person name="Martin F.M."/>
            <person name="Miettinen O."/>
            <person name="Hibbett D.S."/>
            <person name="Nagy L.G."/>
        </authorList>
    </citation>
    <scope>NUCLEOTIDE SEQUENCE [LARGE SCALE GENOMIC DNA]</scope>
    <source>
        <strain evidence="14 15">FP101781</strain>
    </source>
</reference>
<evidence type="ECO:0000259" key="13">
    <source>
        <dbReference type="PROSITE" id="PS51164"/>
    </source>
</evidence>
<dbReference type="Gene3D" id="2.70.100.10">
    <property type="entry name" value="Glycoside hydrolase, family 7, domain"/>
    <property type="match status" value="1"/>
</dbReference>
<dbReference type="Pfam" id="PF00734">
    <property type="entry name" value="CBM_1"/>
    <property type="match status" value="1"/>
</dbReference>
<accession>A0A4Y7TL73</accession>
<dbReference type="InterPro" id="IPR000254">
    <property type="entry name" value="CBD"/>
</dbReference>
<dbReference type="Proteomes" id="UP000298030">
    <property type="component" value="Unassembled WGS sequence"/>
</dbReference>
<dbReference type="Pfam" id="PF00840">
    <property type="entry name" value="Glyco_hydro_7"/>
    <property type="match status" value="1"/>
</dbReference>
<dbReference type="InterPro" id="IPR001722">
    <property type="entry name" value="Glyco_hydro_7"/>
</dbReference>
<evidence type="ECO:0000256" key="3">
    <source>
        <dbReference type="ARBA" id="ARBA00022729"/>
    </source>
</evidence>
<dbReference type="InterPro" id="IPR037019">
    <property type="entry name" value="Glyco_hydro_7_sf"/>
</dbReference>
<keyword evidence="6" id="KW-1015">Disulfide bond</keyword>
<keyword evidence="15" id="KW-1185">Reference proteome</keyword>
<evidence type="ECO:0000313" key="15">
    <source>
        <dbReference type="Proteomes" id="UP000298030"/>
    </source>
</evidence>
<sequence length="572" mass="61123">MLSSALIVSLGLAASSLGQQVGNYTAESHPKLPWQTCTRGGSCTTNSAGTVTLDANWRWTHITGNYTNCYTGNTWNTTVCTSGSQCASQCALEGANYQQTYGITTSGNALTLKFVTKGENTNIGSRVYLMASDDKYQMFNVLNKEFTFDVDVSQLPCGLNGALYFVQMDEDGGLSKYSGNKAGAKYGTGYCDSQCPRDIKYINGEANSDGWNASPNDTNAGAGKYGTCCGEMDIWEANSISTAYTPHPCKTTNDGGQQRCTGQECNTPDRYGGLCDPDGCDFNSYRQGDRTYYGKGLTVDTSKKFTIVTQFLTDNNSTTGTLVEIRRLYVQDGKVIPNSKTNFPGLIKDYDSVTQQFCDDQKTAFGDHPSFQNQGGLAHMGRSLAKGHVLVLSIWDDHAVNMLWLDSTYPTDVDPNKPGIARGTCSTDSGKPTDVETNSPNAQVIFSNIKFGDIGSTYSGNPITLPQAPLPPGYNPPAGGTTTVPTTTTAGPTPTIPSTTNPAPAATQTKYGQWYVPLLARAPILANPVFSLLSSPSPLHEKKSAGVGYGGPTQCASGLTCTAINQFYSQCI</sequence>
<protein>
    <recommendedName>
        <fullName evidence="11">Glucanase</fullName>
        <ecNumber evidence="11">3.2.1.-</ecNumber>
    </recommendedName>
</protein>
<feature type="domain" description="CBM1" evidence="13">
    <location>
        <begin position="536"/>
        <end position="572"/>
    </location>
</feature>
<evidence type="ECO:0000313" key="14">
    <source>
        <dbReference type="EMBL" id="TEB34734.1"/>
    </source>
</evidence>
<keyword evidence="4 11" id="KW-0378">Hydrolase</keyword>
<gene>
    <name evidence="14" type="ORF">FA13DRAFT_1772548</name>
</gene>
<keyword evidence="8" id="KW-0119">Carbohydrate metabolism</keyword>
<dbReference type="STRING" id="71717.A0A4Y7TL73"/>
<evidence type="ECO:0000256" key="11">
    <source>
        <dbReference type="RuleBase" id="RU361164"/>
    </source>
</evidence>
<dbReference type="SUPFAM" id="SSF49899">
    <property type="entry name" value="Concanavalin A-like lectins/glucanases"/>
    <property type="match status" value="1"/>
</dbReference>
<dbReference type="PRINTS" id="PR00734">
    <property type="entry name" value="GLHYDRLASE7"/>
</dbReference>
<evidence type="ECO:0000256" key="2">
    <source>
        <dbReference type="ARBA" id="ARBA00006044"/>
    </source>
</evidence>
<feature type="chain" id="PRO_5021347144" description="Glucanase" evidence="12">
    <location>
        <begin position="19"/>
        <end position="572"/>
    </location>
</feature>
<evidence type="ECO:0000256" key="6">
    <source>
        <dbReference type="ARBA" id="ARBA00023157"/>
    </source>
</evidence>
<dbReference type="SUPFAM" id="SSF57180">
    <property type="entry name" value="Cellulose-binding domain"/>
    <property type="match status" value="1"/>
</dbReference>
<name>A0A4Y7TL73_COPMI</name>
<evidence type="ECO:0000256" key="10">
    <source>
        <dbReference type="ARBA" id="ARBA00023326"/>
    </source>
</evidence>
<dbReference type="CDD" id="cd07999">
    <property type="entry name" value="GH7_CBH_EG"/>
    <property type="match status" value="1"/>
</dbReference>
<dbReference type="EMBL" id="QPFP01000009">
    <property type="protein sequence ID" value="TEB34734.1"/>
    <property type="molecule type" value="Genomic_DNA"/>
</dbReference>
<keyword evidence="10 11" id="KW-0624">Polysaccharide degradation</keyword>
<dbReference type="PANTHER" id="PTHR33753:SF2">
    <property type="entry name" value="GLYCOSIDE HYDROLASE FAMILY 7 PROTEIN"/>
    <property type="match status" value="1"/>
</dbReference>
<dbReference type="GO" id="GO:0030245">
    <property type="term" value="P:cellulose catabolic process"/>
    <property type="evidence" value="ECO:0007669"/>
    <property type="project" value="UniProtKB-KW"/>
</dbReference>
<keyword evidence="5 11" id="KW-0136">Cellulose degradation</keyword>
<comment type="caution">
    <text evidence="14">The sequence shown here is derived from an EMBL/GenBank/DDBJ whole genome shotgun (WGS) entry which is preliminary data.</text>
</comment>